<dbReference type="InterPro" id="IPR036864">
    <property type="entry name" value="Zn2-C6_fun-type_DNA-bd_sf"/>
</dbReference>
<feature type="compositionally biased region" description="Low complexity" evidence="3">
    <location>
        <begin position="791"/>
        <end position="804"/>
    </location>
</feature>
<keyword evidence="1" id="KW-0863">Zinc-finger</keyword>
<organism evidence="5 6">
    <name type="scientific">Drechslerella stenobrocha 248</name>
    <dbReference type="NCBI Taxonomy" id="1043628"/>
    <lineage>
        <taxon>Eukaryota</taxon>
        <taxon>Fungi</taxon>
        <taxon>Dikarya</taxon>
        <taxon>Ascomycota</taxon>
        <taxon>Pezizomycotina</taxon>
        <taxon>Orbiliomycetes</taxon>
        <taxon>Orbiliales</taxon>
        <taxon>Orbiliaceae</taxon>
        <taxon>Drechslerella</taxon>
    </lineage>
</organism>
<dbReference type="GO" id="GO:0008270">
    <property type="term" value="F:zinc ion binding"/>
    <property type="evidence" value="ECO:0007669"/>
    <property type="project" value="UniProtKB-KW"/>
</dbReference>
<reference evidence="5 6" key="1">
    <citation type="submission" date="2013-05" db="EMBL/GenBank/DDBJ databases">
        <title>Drechslerella stenobrocha genome reveals carnivorous origination and mechanical trapping mechanism of predatory fungi.</title>
        <authorList>
            <person name="Liu X."/>
            <person name="Zhang W."/>
            <person name="Liu K."/>
        </authorList>
    </citation>
    <scope>NUCLEOTIDE SEQUENCE [LARGE SCALE GENOMIC DNA]</scope>
    <source>
        <strain evidence="5 6">248</strain>
    </source>
</reference>
<dbReference type="Gene3D" id="3.30.160.60">
    <property type="entry name" value="Classic Zinc Finger"/>
    <property type="match status" value="1"/>
</dbReference>
<feature type="region of interest" description="Disordered" evidence="3">
    <location>
        <begin position="745"/>
        <end position="819"/>
    </location>
</feature>
<dbReference type="InterPro" id="IPR013087">
    <property type="entry name" value="Znf_C2H2_type"/>
</dbReference>
<name>W7HSA9_9PEZI</name>
<dbReference type="AlphaFoldDB" id="W7HSA9"/>
<dbReference type="OrthoDB" id="654211at2759"/>
<dbReference type="Proteomes" id="UP000024837">
    <property type="component" value="Unassembled WGS sequence"/>
</dbReference>
<accession>W7HSA9</accession>
<keyword evidence="2" id="KW-0175">Coiled coil</keyword>
<dbReference type="PROSITE" id="PS00028">
    <property type="entry name" value="ZINC_FINGER_C2H2_1"/>
    <property type="match status" value="1"/>
</dbReference>
<gene>
    <name evidence="5" type="ORF">DRE_04663</name>
</gene>
<keyword evidence="1" id="KW-0479">Metal-binding</keyword>
<evidence type="ECO:0000256" key="3">
    <source>
        <dbReference type="SAM" id="MobiDB-lite"/>
    </source>
</evidence>
<feature type="compositionally biased region" description="Pro residues" evidence="3">
    <location>
        <begin position="780"/>
        <end position="790"/>
    </location>
</feature>
<dbReference type="PROSITE" id="PS50157">
    <property type="entry name" value="ZINC_FINGER_C2H2_2"/>
    <property type="match status" value="1"/>
</dbReference>
<evidence type="ECO:0000313" key="5">
    <source>
        <dbReference type="EMBL" id="EWC46089.1"/>
    </source>
</evidence>
<dbReference type="GO" id="GO:0000981">
    <property type="term" value="F:DNA-binding transcription factor activity, RNA polymerase II-specific"/>
    <property type="evidence" value="ECO:0007669"/>
    <property type="project" value="InterPro"/>
</dbReference>
<feature type="domain" description="C2H2-type" evidence="4">
    <location>
        <begin position="826"/>
        <end position="854"/>
    </location>
</feature>
<dbReference type="SUPFAM" id="SSF57701">
    <property type="entry name" value="Zn2/Cys6 DNA-binding domain"/>
    <property type="match status" value="1"/>
</dbReference>
<dbReference type="EMBL" id="KI966421">
    <property type="protein sequence ID" value="EWC46089.1"/>
    <property type="molecule type" value="Genomic_DNA"/>
</dbReference>
<proteinExistence type="predicted"/>
<feature type="coiled-coil region" evidence="2">
    <location>
        <begin position="188"/>
        <end position="215"/>
    </location>
</feature>
<evidence type="ECO:0000256" key="1">
    <source>
        <dbReference type="PROSITE-ProRule" id="PRU00042"/>
    </source>
</evidence>
<dbReference type="HOGENOM" id="CLU_319584_0_0_1"/>
<dbReference type="SMART" id="SM00355">
    <property type="entry name" value="ZnF_C2H2"/>
    <property type="match status" value="2"/>
</dbReference>
<dbReference type="InterPro" id="IPR036236">
    <property type="entry name" value="Znf_C2H2_sf"/>
</dbReference>
<evidence type="ECO:0000259" key="4">
    <source>
        <dbReference type="PROSITE" id="PS50157"/>
    </source>
</evidence>
<dbReference type="SUPFAM" id="SSF57667">
    <property type="entry name" value="beta-beta-alpha zinc fingers"/>
    <property type="match status" value="1"/>
</dbReference>
<feature type="region of interest" description="Disordered" evidence="3">
    <location>
        <begin position="226"/>
        <end position="246"/>
    </location>
</feature>
<keyword evidence="6" id="KW-1185">Reference proteome</keyword>
<evidence type="ECO:0000313" key="6">
    <source>
        <dbReference type="Proteomes" id="UP000024837"/>
    </source>
</evidence>
<feature type="region of interest" description="Disordered" evidence="3">
    <location>
        <begin position="265"/>
        <end position="287"/>
    </location>
</feature>
<evidence type="ECO:0000256" key="2">
    <source>
        <dbReference type="SAM" id="Coils"/>
    </source>
</evidence>
<sequence>MCYLETRHFNCGCPPATINRNCLANPHDSAQLCHFYEVHSSYPEVPCSECNPAVWATPPSSPSRISQLKDVFESHSSKNAAQPVDGARGLGHRRGSVGRLEDKCQGCRLSGLECDMKRPRCTNCLGTDMICETTRQWLARMSGKASPPSPQLGNAVGVLPPKLYIPRSENAVDNSLGTGGGEVYTAQYRATEEGLKDLKKNMRGLRAALKILGSNKQDPREMIISKVDPNDNLPEQTFSPPDFQEIKSPKFDFLEPANSYMDWISDPPHTTTLTTTNDEESPSSSEGLLVSPDLDDDWLRSPGIFEDNPPLEVPIMEPDPGPPYLERDAEYRHFQTSLDELTNTSRKVRTAAQNAYKKLKSVARSRKTSAAFRRFVQSLRSLDNILTIGSQTYEMLIDQETPRSLDQIYCFLHFAYAMSQGDTDLLPKSNKVEYQTGLAVFRSCLPSTLEYGGVHSERNIFDEIASHMADELACALRWAKKQNLTPTSFQGLTPEGILRLHSERGDHVGGVGSVSKPGTRYPTNITDATTLITPNLAPTCATGSWGDIRSLRVFKGVSRFLAGLSRFGSPFKLFSGEFCKSIASGGYKHLIYSKSYRERFELSHADEMQKRIRKEVISKFDRSLIADDSLLQALETALEMVDLGSLITLEDYVDYARGLLMAMVMPIHVLKRFEEEITHRTQQLAQKLPRHLCGRVKWAELFIPLEVADLSPDVLVATPCPAENIDILVNMAQADVSMAPGPYDPVDIPTWSPGSEDPDTPLAVSPADAMDYITYTTPQAPYPSSSPDPSTPSSTPPSILSDSSSADEEGDSPISPTSIASPVTIFTCPTCNVDITNKSNLTRHMRTKHGGNKDATHGKRLKCPIPGCKTTLGSARAKENMRTHLKNKHGVERPGMEEVRWRVDMHGRQ</sequence>
<keyword evidence="1" id="KW-0862">Zinc</keyword>
<protein>
    <recommendedName>
        <fullName evidence="4">C2H2-type domain-containing protein</fullName>
    </recommendedName>
</protein>